<dbReference type="PROSITE" id="PS51542">
    <property type="entry name" value="FYRN"/>
    <property type="match status" value="1"/>
</dbReference>
<feature type="region of interest" description="Disordered" evidence="3">
    <location>
        <begin position="535"/>
        <end position="556"/>
    </location>
</feature>
<dbReference type="InterPro" id="IPR015943">
    <property type="entry name" value="WD40/YVTN_repeat-like_dom_sf"/>
</dbReference>
<dbReference type="PANTHER" id="PTHR22715">
    <property type="entry name" value="TRANSFORMING GROWTH FACTOR BETA REGULATED GENE 1"/>
    <property type="match status" value="1"/>
</dbReference>
<protein>
    <recommendedName>
        <fullName evidence="6">FYR C-terminal domain-containing protein</fullName>
    </recommendedName>
</protein>
<dbReference type="InterPro" id="IPR022042">
    <property type="entry name" value="snRNA-activating_su3"/>
</dbReference>
<dbReference type="Gene3D" id="3.30.160.360">
    <property type="match status" value="1"/>
</dbReference>
<evidence type="ECO:0000313" key="4">
    <source>
        <dbReference type="EMBL" id="KAB2624435.1"/>
    </source>
</evidence>
<reference evidence="5" key="2">
    <citation type="submission" date="2019-10" db="EMBL/GenBank/DDBJ databases">
        <title>A de novo genome assembly of a pear dwarfing rootstock.</title>
        <authorList>
            <person name="Wang F."/>
            <person name="Wang J."/>
            <person name="Li S."/>
            <person name="Zhang Y."/>
            <person name="Fang M."/>
            <person name="Ma L."/>
            <person name="Zhao Y."/>
            <person name="Jiang S."/>
        </authorList>
    </citation>
    <scope>NUCLEOTIDE SEQUENCE [LARGE SCALE GENOMIC DNA]</scope>
</reference>
<dbReference type="EMBL" id="SMOL01000160">
    <property type="protein sequence ID" value="KAB2624435.1"/>
    <property type="molecule type" value="Genomic_DNA"/>
</dbReference>
<dbReference type="GO" id="GO:0005634">
    <property type="term" value="C:nucleus"/>
    <property type="evidence" value="ECO:0007669"/>
    <property type="project" value="UniProtKB-SubCell"/>
</dbReference>
<dbReference type="InterPro" id="IPR003888">
    <property type="entry name" value="FYrich_N"/>
</dbReference>
<comment type="caution">
    <text evidence="4">The sequence shown here is derived from an EMBL/GenBank/DDBJ whole genome shotgun (WGS) entry which is preliminary data.</text>
</comment>
<evidence type="ECO:0000256" key="1">
    <source>
        <dbReference type="ARBA" id="ARBA00004123"/>
    </source>
</evidence>
<sequence length="1611" mass="177578">MTKSPKVPGETKPSGAAEKPDDLEITSIGSLYTGPWDKKYWSSSRVRFSSFPPLNFENLEFRLGFGKDRYPYPVGYQAVRAHNGSTYKMEIQEGPKGPLFSIICADGQSCSGQTPDMAWEKFQKTFFPRLKIWHGKRFSCKIDGVEFFGFKNPFVQRLLREMAANVNGTAERSLLPLSFCNRASRTDVDNHSPEPCSFVATPRITGKRSRRRELVNSKSFSSASIRRSRPEYLASVAEASKGKKRYHNNGKNAVNEDDICKYPKVLPPLPAHQEESEFSAKDILPLDFAGVSNHLRKDAVHKDTRLFTSSGNCKSTGLACNLSANEDKLSQDADPMELEDKNVDATVPKDSEGLTDVGLYAPDTLDLTQDKTSDSAPTIHDRSALKVVIPEGLLTESHPKVSPPLVHLVPAHHEESDFSAKDSLPLDSVCFSNHLRKDSAHEEARLLVGSGSCKSTVLASNLPVDEEKPHDRYQDFDLMAPEDKNMDSTIPKDSEALTDLCAPDTLDFTQDNTSESASTIQDRSALNVVISEGLVTESHPEQETDASKPNASSEINDFDSVGQEMAKSMMAFLLPQAIPLLKKGSRKEKGTVSPSEILRCMVKSQEEINETSAPSPGVMLSATKDAEEEGMYILNSDLGSIVPIRSIVPDSLEGDQYGDRVVNHMICSSDKAEADEDSSDDACLLNSYGQVVSVNKHKKSLDNHLEINGSKYIFPYKDVCMDSTGRLEECDTYISGSIPVCTSPHNRVVSEEIRDEFANRDGCSLGVIQSKQSNETSVNLPEANSSTDSGYSTIDVIDDNQRGMLNSSKTSENENADKRTVAEIGNESFTKVSNLVYTRRKVHKGNYSAPFSETIVCRNNGDIYVPESYPSTETLLALETLQMGSSDDTSNKIDSFCAEAKIGGHSSCLNAEKPSTISKGPINSSVPAALQDQALFVASGEKDTSYSLDLPVSRVENHVDKDVVEHENLLKLNNSETSQKQGMSIIHDHNSIPHHSDSKSHSMEFNNELAGNLEFVGCYSHQSPVLSALLSAKGTETYVCVLCGHLVDKDGSLFIYKIQIEGPRVGCPSFVGHTSVTWPMRKDYFGKISLERSSLQFTPDGRCLVLLDSIKTPYCRQGSIDCSCSTCTSNCSEENTVKIVEVKLGYVSVVARLKAVDSLECILVCKPNNIVAVGESGRLHLWVMNSMWSAQIENYVLPAEDCISPGIVELKGIPNCTHIVVGHNGCGEFSLWDISKRILVSTFSASSTSVCQFIPVSLFTWQIQCPVSGYSDIEEHLKQMMPATCDGQFSLEGEDLAVWLLVSSSSDFDSQDYMSGDCDLNPVGRWRLALMVKNTMIFGSTLDPRAAVVGASAGQGICGTSDGLVYTWELSTGTKLGDMHHFNGGSVSCIATDDLRSGAVAVACDNQLLVYMHSEKQSDLEAEVSSHSSQVSDKDIWVDELKIFTDKELVDMAIKVAFEDDEQEGRAKDSETSSHTTCEKKSKKRKRGKYYNQALDETYIAKIKMSASIQDYSMPVHYPEVVLSIGVYHNVRKRMKIRELLVLRQQTLTELRDKIYCSTDNAVQKAGQHDPSGYFLIEDTFCNDLRDPFAVDYSEPVLCWLRNSNDEAFRK</sequence>
<dbReference type="SUPFAM" id="SSF50978">
    <property type="entry name" value="WD40 repeat-like"/>
    <property type="match status" value="1"/>
</dbReference>
<dbReference type="GO" id="GO:0140993">
    <property type="term" value="F:histone modifying activity"/>
    <property type="evidence" value="ECO:0007669"/>
    <property type="project" value="UniProtKB-ARBA"/>
</dbReference>
<evidence type="ECO:0008006" key="6">
    <source>
        <dbReference type="Google" id="ProtNLM"/>
    </source>
</evidence>
<dbReference type="PANTHER" id="PTHR22715:SF1">
    <property type="entry name" value="DNA BINDING PROTEIN"/>
    <property type="match status" value="1"/>
</dbReference>
<dbReference type="Proteomes" id="UP000327157">
    <property type="component" value="Chromosome 16"/>
</dbReference>
<dbReference type="PROSITE" id="PS51543">
    <property type="entry name" value="FYRC"/>
    <property type="match status" value="1"/>
</dbReference>
<organism evidence="4 5">
    <name type="scientific">Pyrus ussuriensis x Pyrus communis</name>
    <dbReference type="NCBI Taxonomy" id="2448454"/>
    <lineage>
        <taxon>Eukaryota</taxon>
        <taxon>Viridiplantae</taxon>
        <taxon>Streptophyta</taxon>
        <taxon>Embryophyta</taxon>
        <taxon>Tracheophyta</taxon>
        <taxon>Spermatophyta</taxon>
        <taxon>Magnoliopsida</taxon>
        <taxon>eudicotyledons</taxon>
        <taxon>Gunneridae</taxon>
        <taxon>Pentapetalae</taxon>
        <taxon>rosids</taxon>
        <taxon>fabids</taxon>
        <taxon>Rosales</taxon>
        <taxon>Rosaceae</taxon>
        <taxon>Amygdaloideae</taxon>
        <taxon>Maleae</taxon>
        <taxon>Pyrus</taxon>
    </lineage>
</organism>
<evidence type="ECO:0000256" key="3">
    <source>
        <dbReference type="SAM" id="MobiDB-lite"/>
    </source>
</evidence>
<keyword evidence="5" id="KW-1185">Reference proteome</keyword>
<feature type="region of interest" description="Disordered" evidence="3">
    <location>
        <begin position="1461"/>
        <end position="1483"/>
    </location>
</feature>
<evidence type="ECO:0000313" key="5">
    <source>
        <dbReference type="Proteomes" id="UP000327157"/>
    </source>
</evidence>
<accession>A0A5N5H921</accession>
<dbReference type="InterPro" id="IPR040092">
    <property type="entry name" value="TBRG1"/>
</dbReference>
<comment type="subcellular location">
    <subcellularLocation>
        <location evidence="1">Nucleus</location>
    </subcellularLocation>
</comment>
<dbReference type="Pfam" id="PF12251">
    <property type="entry name" value="SNAPC3"/>
    <property type="match status" value="1"/>
</dbReference>
<reference evidence="4 5" key="3">
    <citation type="submission" date="2019-11" db="EMBL/GenBank/DDBJ databases">
        <title>A de novo genome assembly of a pear dwarfing rootstock.</title>
        <authorList>
            <person name="Wang F."/>
            <person name="Wang J."/>
            <person name="Li S."/>
            <person name="Zhang Y."/>
            <person name="Fang M."/>
            <person name="Ma L."/>
            <person name="Zhao Y."/>
            <person name="Jiang S."/>
        </authorList>
    </citation>
    <scope>NUCLEOTIDE SEQUENCE [LARGE SCALE GENOMIC DNA]</scope>
    <source>
        <strain evidence="4">S2</strain>
        <tissue evidence="4">Leaf</tissue>
    </source>
</reference>
<feature type="compositionally biased region" description="Basic and acidic residues" evidence="3">
    <location>
        <begin position="1464"/>
        <end position="1480"/>
    </location>
</feature>
<gene>
    <name evidence="4" type="ORF">D8674_016095</name>
</gene>
<dbReference type="GO" id="GO:0048731">
    <property type="term" value="P:system development"/>
    <property type="evidence" value="ECO:0007669"/>
    <property type="project" value="UniProtKB-ARBA"/>
</dbReference>
<dbReference type="GO" id="GO:0051726">
    <property type="term" value="P:regulation of cell cycle"/>
    <property type="evidence" value="ECO:0007669"/>
    <property type="project" value="TreeGrafter"/>
</dbReference>
<name>A0A5N5H921_9ROSA</name>
<dbReference type="InterPro" id="IPR003889">
    <property type="entry name" value="FYrich_C"/>
</dbReference>
<dbReference type="InterPro" id="IPR036322">
    <property type="entry name" value="WD40_repeat_dom_sf"/>
</dbReference>
<feature type="region of interest" description="Disordered" evidence="3">
    <location>
        <begin position="1"/>
        <end position="21"/>
    </location>
</feature>
<keyword evidence="2" id="KW-0539">Nucleus</keyword>
<evidence type="ECO:0000256" key="2">
    <source>
        <dbReference type="ARBA" id="ARBA00023242"/>
    </source>
</evidence>
<proteinExistence type="predicted"/>
<reference evidence="4 5" key="1">
    <citation type="submission" date="2019-09" db="EMBL/GenBank/DDBJ databases">
        <authorList>
            <person name="Ou C."/>
        </authorList>
    </citation>
    <scope>NUCLEOTIDE SEQUENCE [LARGE SCALE GENOMIC DNA]</scope>
    <source>
        <strain evidence="4">S2</strain>
        <tissue evidence="4">Leaf</tissue>
    </source>
</reference>
<dbReference type="OrthoDB" id="1928087at2759"/>
<dbReference type="Gene3D" id="2.130.10.10">
    <property type="entry name" value="YVTN repeat-like/Quinoprotein amine dehydrogenase"/>
    <property type="match status" value="1"/>
</dbReference>